<dbReference type="AlphaFoldDB" id="A0A368KLH8"/>
<organism evidence="1 2">
    <name type="scientific">Bremerella cremea</name>
    <dbReference type="NCBI Taxonomy" id="1031537"/>
    <lineage>
        <taxon>Bacteria</taxon>
        <taxon>Pseudomonadati</taxon>
        <taxon>Planctomycetota</taxon>
        <taxon>Planctomycetia</taxon>
        <taxon>Pirellulales</taxon>
        <taxon>Pirellulaceae</taxon>
        <taxon>Bremerella</taxon>
    </lineage>
</organism>
<reference evidence="1 2" key="1">
    <citation type="submission" date="2018-07" db="EMBL/GenBank/DDBJ databases">
        <title>Comparative genomes isolates from brazilian mangrove.</title>
        <authorList>
            <person name="De Araujo J.E."/>
            <person name="Taketani R.G."/>
            <person name="Silva M.C.P."/>
            <person name="Lourenco M.V."/>
            <person name="Oliveira V.M."/>
            <person name="Andreote F.D."/>
        </authorList>
    </citation>
    <scope>NUCLEOTIDE SEQUENCE [LARGE SCALE GENOMIC DNA]</scope>
    <source>
        <strain evidence="1 2">HEX PRIS-MGV</strain>
    </source>
</reference>
<evidence type="ECO:0000313" key="2">
    <source>
        <dbReference type="Proteomes" id="UP000253562"/>
    </source>
</evidence>
<proteinExistence type="predicted"/>
<dbReference type="SUPFAM" id="SSF52540">
    <property type="entry name" value="P-loop containing nucleoside triphosphate hydrolases"/>
    <property type="match status" value="1"/>
</dbReference>
<gene>
    <name evidence="1" type="ORF">DTL42_19775</name>
</gene>
<name>A0A368KLH8_9BACT</name>
<evidence type="ECO:0000313" key="1">
    <source>
        <dbReference type="EMBL" id="RCS42071.1"/>
    </source>
</evidence>
<comment type="caution">
    <text evidence="1">The sequence shown here is derived from an EMBL/GenBank/DDBJ whole genome shotgun (WGS) entry which is preliminary data.</text>
</comment>
<dbReference type="EMBL" id="QPEX01000044">
    <property type="protein sequence ID" value="RCS42071.1"/>
    <property type="molecule type" value="Genomic_DNA"/>
</dbReference>
<protein>
    <submittedName>
        <fullName evidence="1">AAA family ATPase</fullName>
    </submittedName>
</protein>
<dbReference type="Proteomes" id="UP000253562">
    <property type="component" value="Unassembled WGS sequence"/>
</dbReference>
<dbReference type="OrthoDB" id="9783370at2"/>
<accession>A0A368KLH8</accession>
<sequence>MSMVSTELKSGLLAALLADDGFRPEEPKTLEDTQLSQTLVESIICKLLLNIGSMSGRKTAEHICLPFGVVEGILTSMRTRQIITHCGSAPLNDYTYTLTDQGRTRAQAYMHSCAYFGPAPVSLEDYITSVEAQSVRNETPKEEDLKRAFDGLSIEPGLFDRLGPAVNSGAGLFLYGAPGNGKTTLAKRITACYGQEIWIPRTIVEDGQYIKLFDAAFHEAVDQHENSIIKADNFDHRWVKIQRPTVVVGGELTMDSLEIRFDPINNICEAPLQMKSNCGSLLIDDFGRQRMQPQELLNRWIVPLENRVDYLALPNGKKIQVPFEQLIIFSTNLEPSDLTDDAFLRRIPYKIEVEDASPEEFQNLFQIFSKQFGCRCDEDAVNHLIEKHYKPNNRPLRRCQPRDLLSQIRNYCVYKGFPMEMRPEYFDLVVGSYFTVVAGND</sequence>
<dbReference type="Gene3D" id="3.40.50.300">
    <property type="entry name" value="P-loop containing nucleotide triphosphate hydrolases"/>
    <property type="match status" value="1"/>
</dbReference>
<dbReference type="InterPro" id="IPR027417">
    <property type="entry name" value="P-loop_NTPase"/>
</dbReference>